<protein>
    <recommendedName>
        <fullName evidence="4">TadE-like protein</fullName>
    </recommendedName>
</protein>
<dbReference type="Proteomes" id="UP000243629">
    <property type="component" value="Unassembled WGS sequence"/>
</dbReference>
<evidence type="ECO:0000256" key="1">
    <source>
        <dbReference type="SAM" id="Phobius"/>
    </source>
</evidence>
<gene>
    <name evidence="2" type="ORF">SAMN05216217_103222</name>
</gene>
<dbReference type="STRING" id="1720063.SAMN05216217_103222"/>
<name>A0A1I4Q1W8_9GAMM</name>
<accession>A0A1I4Q1W8</accession>
<evidence type="ECO:0000313" key="2">
    <source>
        <dbReference type="EMBL" id="SFM33635.1"/>
    </source>
</evidence>
<keyword evidence="3" id="KW-1185">Reference proteome</keyword>
<dbReference type="AlphaFoldDB" id="A0A1I4Q1W8"/>
<feature type="transmembrane region" description="Helical" evidence="1">
    <location>
        <begin position="12"/>
        <end position="36"/>
    </location>
</feature>
<evidence type="ECO:0000313" key="3">
    <source>
        <dbReference type="Proteomes" id="UP000243629"/>
    </source>
</evidence>
<organism evidence="2 3">
    <name type="scientific">Halopseudomonas yangmingensis</name>
    <dbReference type="NCBI Taxonomy" id="1720063"/>
    <lineage>
        <taxon>Bacteria</taxon>
        <taxon>Pseudomonadati</taxon>
        <taxon>Pseudomonadota</taxon>
        <taxon>Gammaproteobacteria</taxon>
        <taxon>Pseudomonadales</taxon>
        <taxon>Pseudomonadaceae</taxon>
        <taxon>Halopseudomonas</taxon>
    </lineage>
</organism>
<sequence>MPLPTLFRTQRGHIAIELASVLGLLVPPLVLILVLLGNYLQHAWQEELLVRHADLILGTGYSQPEADDGALWDGHALHARRQQ</sequence>
<dbReference type="EMBL" id="FOUI01000003">
    <property type="protein sequence ID" value="SFM33635.1"/>
    <property type="molecule type" value="Genomic_DNA"/>
</dbReference>
<evidence type="ECO:0008006" key="4">
    <source>
        <dbReference type="Google" id="ProtNLM"/>
    </source>
</evidence>
<dbReference type="RefSeq" id="WP_143069565.1">
    <property type="nucleotide sequence ID" value="NZ_FOUI01000003.1"/>
</dbReference>
<keyword evidence="1" id="KW-0472">Membrane</keyword>
<keyword evidence="1" id="KW-0812">Transmembrane</keyword>
<proteinExistence type="predicted"/>
<reference evidence="3" key="1">
    <citation type="submission" date="2016-10" db="EMBL/GenBank/DDBJ databases">
        <authorList>
            <person name="Varghese N."/>
            <person name="Submissions S."/>
        </authorList>
    </citation>
    <scope>NUCLEOTIDE SEQUENCE [LARGE SCALE GENOMIC DNA]</scope>
    <source>
        <strain evidence="3">DSM 24213</strain>
    </source>
</reference>
<keyword evidence="1" id="KW-1133">Transmembrane helix</keyword>